<proteinExistence type="predicted"/>
<dbReference type="AlphaFoldDB" id="A0A5N0YRS7"/>
<name>A0A5N0YRS7_9ENTE</name>
<dbReference type="EMBL" id="VYUT01000027">
    <property type="protein sequence ID" value="KAA9203639.1"/>
    <property type="molecule type" value="Genomic_DNA"/>
</dbReference>
<evidence type="ECO:0000313" key="2">
    <source>
        <dbReference type="EMBL" id="KAA9203639.1"/>
    </source>
</evidence>
<evidence type="ECO:0000259" key="1">
    <source>
        <dbReference type="Pfam" id="PF05043"/>
    </source>
</evidence>
<organism evidence="2 3">
    <name type="scientific">Enterococcus durans</name>
    <dbReference type="NCBI Taxonomy" id="53345"/>
    <lineage>
        <taxon>Bacteria</taxon>
        <taxon>Bacillati</taxon>
        <taxon>Bacillota</taxon>
        <taxon>Bacilli</taxon>
        <taxon>Lactobacillales</taxon>
        <taxon>Enterococcaceae</taxon>
        <taxon>Enterococcus</taxon>
    </lineage>
</organism>
<gene>
    <name evidence="2" type="ORF">F6X95_13325</name>
</gene>
<dbReference type="Pfam" id="PF05043">
    <property type="entry name" value="Mga"/>
    <property type="match status" value="1"/>
</dbReference>
<sequence length="308" mass="36480">MELEFFLEDRERMKLSVLRYIELRKDKNILLTDLVSFIGISELRIKKIMDELNYELTQFETNPKIINDGMVIRPINIDYSIVKRLRLEYFKNAPTFLLFKCFLEESMTVKEFSKQYYFALPTIYVRQRLIKNFLSTYGIKIKNGRLLGNEISLRNIVFSIYFEIYNGIELPFSKLIVQQIKSLTKYLSFLFHLKLSKTETVKLDLLIGILLCRLRNGFYLSEEEDYFSWIKKEAAADRIFNEIANLLLIEEVEKGKKEVRYLLGFLKSIGVDEIPIKMKEMKFKDIDKTSREVSEKIASELNIKGDKK</sequence>
<protein>
    <recommendedName>
        <fullName evidence="1">Mga helix-turn-helix domain-containing protein</fullName>
    </recommendedName>
</protein>
<dbReference type="Proteomes" id="UP000326078">
    <property type="component" value="Unassembled WGS sequence"/>
</dbReference>
<evidence type="ECO:0000313" key="3">
    <source>
        <dbReference type="Proteomes" id="UP000326078"/>
    </source>
</evidence>
<comment type="caution">
    <text evidence="2">The sequence shown here is derived from an EMBL/GenBank/DDBJ whole genome shotgun (WGS) entry which is preliminary data.</text>
</comment>
<dbReference type="InterPro" id="IPR007737">
    <property type="entry name" value="Mga_HTH"/>
</dbReference>
<dbReference type="RefSeq" id="WP_151026691.1">
    <property type="nucleotide sequence ID" value="NZ_VYUK01000024.1"/>
</dbReference>
<reference evidence="2 3" key="1">
    <citation type="submission" date="2019-09" db="EMBL/GenBank/DDBJ databases">
        <title>Vancomyinc resistant enterococci isolated from farm animals in Switzerland.</title>
        <authorList>
            <person name="Stevens M.J.A."/>
            <person name="Stephan R."/>
            <person name="Morach M."/>
            <person name="Nuesch-Inderbinen M."/>
        </authorList>
    </citation>
    <scope>NUCLEOTIDE SEQUENCE [LARGE SCALE GENOMIC DNA]</scope>
    <source>
        <strain evidence="2 3">GH27</strain>
    </source>
</reference>
<feature type="domain" description="Mga helix-turn-helix" evidence="1">
    <location>
        <begin position="85"/>
        <end position="159"/>
    </location>
</feature>
<accession>A0A5N0YRS7</accession>